<feature type="domain" description="Plastid lipid-associated protein/fibrillin conserved" evidence="7">
    <location>
        <begin position="49"/>
        <end position="81"/>
    </location>
</feature>
<protein>
    <submittedName>
        <fullName evidence="9">Prolyl aminopeptidase</fullName>
    </submittedName>
</protein>
<evidence type="ECO:0000256" key="5">
    <source>
        <dbReference type="PROSITE-ProRule" id="PRU00481"/>
    </source>
</evidence>
<evidence type="ECO:0000256" key="1">
    <source>
        <dbReference type="ARBA" id="ARBA00004474"/>
    </source>
</evidence>
<reference evidence="9" key="2">
    <citation type="submission" date="2024-11" db="EMBL/GenBank/DDBJ databases">
        <authorList>
            <person name="Burger M."/>
            <person name="Chory J."/>
        </authorList>
    </citation>
    <scope>NUCLEOTIDE SEQUENCE</scope>
    <source>
        <strain evidence="9">Tecolote</strain>
        <tissue evidence="9">Flower</tissue>
    </source>
</reference>
<accession>A0ABD3DBQ8</accession>
<dbReference type="InterPro" id="IPR006843">
    <property type="entry name" value="PAP/fibrillin_dom"/>
</dbReference>
<dbReference type="InterPro" id="IPR001852">
    <property type="entry name" value="PdxS/SNZ"/>
</dbReference>
<dbReference type="GO" id="GO:0004177">
    <property type="term" value="F:aminopeptidase activity"/>
    <property type="evidence" value="ECO:0007669"/>
    <property type="project" value="UniProtKB-KW"/>
</dbReference>
<gene>
    <name evidence="9" type="primary">PAP2_3</name>
    <name evidence="8" type="synonym">PAP2_4</name>
    <name evidence="9" type="ORF">CASFOL_014739</name>
    <name evidence="8" type="ORF">CASFOL_021626</name>
</gene>
<sequence length="86" mass="9553">MPDPSPIKDIKLSISIPVMAKSRVGHFVEAQIRNRCVEEAIGGLFLRNKQGFARLSETRAEIVEIITQLEAKNPTPAPTEALPRPY</sequence>
<dbReference type="AlphaFoldDB" id="A0ABD3DBQ8"/>
<keyword evidence="4" id="KW-0809">Transit peptide</keyword>
<dbReference type="Pfam" id="PF01680">
    <property type="entry name" value="SOR_SNZ"/>
    <property type="match status" value="1"/>
</dbReference>
<dbReference type="Pfam" id="PF04755">
    <property type="entry name" value="PAP_fibrillin"/>
    <property type="match status" value="1"/>
</dbReference>
<evidence type="ECO:0000313" key="9">
    <source>
        <dbReference type="EMBL" id="KAL3639771.1"/>
    </source>
</evidence>
<name>A0ABD3DBQ8_9LAMI</name>
<dbReference type="EMBL" id="JAVIJP010000017">
    <property type="protein sequence ID" value="KAL3639771.1"/>
    <property type="molecule type" value="Genomic_DNA"/>
</dbReference>
<proteinExistence type="inferred from homology"/>
<dbReference type="GO" id="GO:0009536">
    <property type="term" value="C:plastid"/>
    <property type="evidence" value="ECO:0007669"/>
    <property type="project" value="UniProtKB-SubCell"/>
</dbReference>
<reference evidence="9" key="1">
    <citation type="journal article" date="2024" name="IScience">
        <title>Strigolactones Initiate the Formation of Haustorium-like Structures in Castilleja.</title>
        <authorList>
            <person name="Buerger M."/>
            <person name="Peterson D."/>
            <person name="Chory J."/>
        </authorList>
    </citation>
    <scope>NUCLEOTIDE SEQUENCE</scope>
    <source>
        <strain evidence="9">Tecolote</strain>
        <tissue evidence="9">Flower</tissue>
    </source>
</reference>
<dbReference type="Gene3D" id="3.20.20.70">
    <property type="entry name" value="Aldolase class I"/>
    <property type="match status" value="1"/>
</dbReference>
<dbReference type="PANTHER" id="PTHR31829">
    <property type="entry name" value="PYRIDOXAL 5'-PHOSPHATE SYNTHASE SUBUNIT SNZ1-RELATED"/>
    <property type="match status" value="1"/>
</dbReference>
<feature type="domain" description="PdxS/SNZ N-terminal" evidence="6">
    <location>
        <begin position="1"/>
        <end position="34"/>
    </location>
</feature>
<dbReference type="EMBL" id="JAVIJP010000028">
    <property type="protein sequence ID" value="KAL3634572.1"/>
    <property type="molecule type" value="Genomic_DNA"/>
</dbReference>
<dbReference type="PROSITE" id="PS51129">
    <property type="entry name" value="PDXS_SNZ_2"/>
    <property type="match status" value="1"/>
</dbReference>
<dbReference type="PANTHER" id="PTHR31829:SF2">
    <property type="entry name" value="PYRIDOXAL 5'-PHOSPHATE SYNTHASE-LIKE SUBUNIT PDX1.2"/>
    <property type="match status" value="1"/>
</dbReference>
<evidence type="ECO:0000313" key="8">
    <source>
        <dbReference type="EMBL" id="KAL3634572.1"/>
    </source>
</evidence>
<dbReference type="Proteomes" id="UP001632038">
    <property type="component" value="Unassembled WGS sequence"/>
</dbReference>
<keyword evidence="10" id="KW-1185">Reference proteome</keyword>
<evidence type="ECO:0000259" key="7">
    <source>
        <dbReference type="Pfam" id="PF04755"/>
    </source>
</evidence>
<evidence type="ECO:0000256" key="3">
    <source>
        <dbReference type="ARBA" id="ARBA00022640"/>
    </source>
</evidence>
<dbReference type="InterPro" id="IPR013785">
    <property type="entry name" value="Aldolase_TIM"/>
</dbReference>
<evidence type="ECO:0000256" key="2">
    <source>
        <dbReference type="ARBA" id="ARBA00007281"/>
    </source>
</evidence>
<keyword evidence="9" id="KW-0378">Hydrolase</keyword>
<comment type="subcellular location">
    <subcellularLocation>
        <location evidence="1">Plastid</location>
    </subcellularLocation>
</comment>
<dbReference type="InterPro" id="IPR033755">
    <property type="entry name" value="PdxS/SNZ_N"/>
</dbReference>
<evidence type="ECO:0000313" key="10">
    <source>
        <dbReference type="Proteomes" id="UP001632038"/>
    </source>
</evidence>
<keyword evidence="3" id="KW-0934">Plastid</keyword>
<comment type="similarity">
    <text evidence="2 5">Belongs to the PdxS/SNZ family.</text>
</comment>
<organism evidence="9 10">
    <name type="scientific">Castilleja foliolosa</name>
    <dbReference type="NCBI Taxonomy" id="1961234"/>
    <lineage>
        <taxon>Eukaryota</taxon>
        <taxon>Viridiplantae</taxon>
        <taxon>Streptophyta</taxon>
        <taxon>Embryophyta</taxon>
        <taxon>Tracheophyta</taxon>
        <taxon>Spermatophyta</taxon>
        <taxon>Magnoliopsida</taxon>
        <taxon>eudicotyledons</taxon>
        <taxon>Gunneridae</taxon>
        <taxon>Pentapetalae</taxon>
        <taxon>asterids</taxon>
        <taxon>lamiids</taxon>
        <taxon>Lamiales</taxon>
        <taxon>Orobanchaceae</taxon>
        <taxon>Pedicularideae</taxon>
        <taxon>Castillejinae</taxon>
        <taxon>Castilleja</taxon>
    </lineage>
</organism>
<comment type="caution">
    <text evidence="9">The sequence shown here is derived from an EMBL/GenBank/DDBJ whole genome shotgun (WGS) entry which is preliminary data.</text>
</comment>
<evidence type="ECO:0000256" key="4">
    <source>
        <dbReference type="ARBA" id="ARBA00022946"/>
    </source>
</evidence>
<keyword evidence="9" id="KW-0031">Aminopeptidase</keyword>
<evidence type="ECO:0000259" key="6">
    <source>
        <dbReference type="Pfam" id="PF01680"/>
    </source>
</evidence>
<keyword evidence="9" id="KW-0645">Protease</keyword>